<evidence type="ECO:0000256" key="8">
    <source>
        <dbReference type="ARBA" id="ARBA00051897"/>
    </source>
</evidence>
<evidence type="ECO:0000313" key="13">
    <source>
        <dbReference type="EMBL" id="OMH82849.1"/>
    </source>
</evidence>
<evidence type="ECO:0000256" key="1">
    <source>
        <dbReference type="ARBA" id="ARBA00022555"/>
    </source>
</evidence>
<dbReference type="EC" id="2.1.1.216" evidence="7"/>
<gene>
    <name evidence="13" type="ORF">AX774_g3657</name>
</gene>
<dbReference type="AlphaFoldDB" id="A0A1R1PPG8"/>
<dbReference type="InterPro" id="IPR042296">
    <property type="entry name" value="tRNA_met_Trm1_C"/>
</dbReference>
<evidence type="ECO:0000256" key="2">
    <source>
        <dbReference type="ARBA" id="ARBA00022603"/>
    </source>
</evidence>
<dbReference type="Proteomes" id="UP000188320">
    <property type="component" value="Unassembled WGS sequence"/>
</dbReference>
<evidence type="ECO:0000256" key="12">
    <source>
        <dbReference type="PROSITE-ProRule" id="PRU00958"/>
    </source>
</evidence>
<dbReference type="InterPro" id="IPR029063">
    <property type="entry name" value="SAM-dependent_MTases_sf"/>
</dbReference>
<keyword evidence="4 12" id="KW-0949">S-adenosyl-L-methionine</keyword>
<keyword evidence="6 12" id="KW-0694">RNA-binding</keyword>
<evidence type="ECO:0000313" key="14">
    <source>
        <dbReference type="Proteomes" id="UP000188320"/>
    </source>
</evidence>
<name>A0A1R1PPG8_ZANCU</name>
<evidence type="ECO:0000256" key="10">
    <source>
        <dbReference type="ARBA" id="ARBA00082896"/>
    </source>
</evidence>
<keyword evidence="14" id="KW-1185">Reference proteome</keyword>
<dbReference type="EMBL" id="LSSK01000577">
    <property type="protein sequence ID" value="OMH82849.1"/>
    <property type="molecule type" value="Genomic_DNA"/>
</dbReference>
<dbReference type="FunFam" id="3.30.56.70:FF:000001">
    <property type="entry name" value="tRNA (guanine(26)-N(2))-dimethyltransferase"/>
    <property type="match status" value="1"/>
</dbReference>
<dbReference type="Gene3D" id="3.30.56.70">
    <property type="entry name" value="N2,N2-dimethylguanosine tRNA methyltransferase, C-terminal domain"/>
    <property type="match status" value="1"/>
</dbReference>
<dbReference type="InterPro" id="IPR002905">
    <property type="entry name" value="Trm1"/>
</dbReference>
<evidence type="ECO:0000256" key="6">
    <source>
        <dbReference type="ARBA" id="ARBA00022884"/>
    </source>
</evidence>
<evidence type="ECO:0000256" key="11">
    <source>
        <dbReference type="ARBA" id="ARBA00083299"/>
    </source>
</evidence>
<proteinExistence type="inferred from homology"/>
<keyword evidence="5 12" id="KW-0819">tRNA processing</keyword>
<comment type="caution">
    <text evidence="13">The sequence shown here is derived from an EMBL/GenBank/DDBJ whole genome shotgun (WGS) entry which is preliminary data.</text>
</comment>
<evidence type="ECO:0000256" key="4">
    <source>
        <dbReference type="ARBA" id="ARBA00022691"/>
    </source>
</evidence>
<dbReference type="PANTHER" id="PTHR10631:SF3">
    <property type="entry name" value="TRNA (GUANINE(26)-N(2))-DIMETHYLTRANSFERASE"/>
    <property type="match status" value="1"/>
</dbReference>
<sequence length="111" mass="12286">MGACPPIIKVTSAICNAGYKVSCSHTCPGSIKTDAPDYVIWDIVRELAKTCGSKQVDPENREQQYIGNIINKPQTVTNVDFTYNANAVGESRKIKLVRYQVNPTKNWGPKK</sequence>
<comment type="similarity">
    <text evidence="12">Belongs to the class I-like SAM-binding methyltransferase superfamily. Trm1 family.</text>
</comment>
<dbReference type="GO" id="GO:0000049">
    <property type="term" value="F:tRNA binding"/>
    <property type="evidence" value="ECO:0007669"/>
    <property type="project" value="UniProtKB-UniRule"/>
</dbReference>
<feature type="non-terminal residue" evidence="13">
    <location>
        <position position="111"/>
    </location>
</feature>
<evidence type="ECO:0000256" key="7">
    <source>
        <dbReference type="ARBA" id="ARBA00039099"/>
    </source>
</evidence>
<reference evidence="14" key="1">
    <citation type="submission" date="2017-01" db="EMBL/GenBank/DDBJ databases">
        <authorList>
            <person name="Wang Y."/>
            <person name="White M."/>
            <person name="Kvist S."/>
            <person name="Moncalvo J.-M."/>
        </authorList>
    </citation>
    <scope>NUCLEOTIDE SEQUENCE [LARGE SCALE GENOMIC DNA]</scope>
    <source>
        <strain evidence="14">COL-18-3</strain>
    </source>
</reference>
<protein>
    <recommendedName>
        <fullName evidence="7">tRNA (guanine(26)-N(2))-dimethyltransferase</fullName>
        <ecNumber evidence="7">2.1.1.216</ecNumber>
    </recommendedName>
    <alternativeName>
        <fullName evidence="10">tRNA 2,2-dimethylguanosine-26 methyltransferase</fullName>
    </alternativeName>
    <alternativeName>
        <fullName evidence="9">tRNA(guanine-26,N(2)-N(2)) methyltransferase</fullName>
    </alternativeName>
    <alternativeName>
        <fullName evidence="11">tRNA(m(2,2)G26)dimethyltransferase</fullName>
    </alternativeName>
</protein>
<evidence type="ECO:0000256" key="9">
    <source>
        <dbReference type="ARBA" id="ARBA00077143"/>
    </source>
</evidence>
<dbReference type="PANTHER" id="PTHR10631">
    <property type="entry name" value="N 2 ,N 2 -DIMETHYLGUANOSINE TRNA METHYLTRANSFERASE"/>
    <property type="match status" value="1"/>
</dbReference>
<evidence type="ECO:0000256" key="5">
    <source>
        <dbReference type="ARBA" id="ARBA00022694"/>
    </source>
</evidence>
<dbReference type="OrthoDB" id="6349953at2759"/>
<dbReference type="GO" id="GO:0160104">
    <property type="term" value="F:tRNA (guanine(26)-N2)-dimethyltransferase activity"/>
    <property type="evidence" value="ECO:0007669"/>
    <property type="project" value="UniProtKB-EC"/>
</dbReference>
<evidence type="ECO:0000256" key="3">
    <source>
        <dbReference type="ARBA" id="ARBA00022679"/>
    </source>
</evidence>
<dbReference type="GO" id="GO:0005634">
    <property type="term" value="C:nucleus"/>
    <property type="evidence" value="ECO:0007669"/>
    <property type="project" value="TreeGrafter"/>
</dbReference>
<dbReference type="Pfam" id="PF02005">
    <property type="entry name" value="TRM"/>
    <property type="match status" value="1"/>
</dbReference>
<keyword evidence="3 12" id="KW-0808">Transferase</keyword>
<keyword evidence="2 12" id="KW-0489">Methyltransferase</keyword>
<organism evidence="13 14">
    <name type="scientific">Zancudomyces culisetae</name>
    <name type="common">Gut fungus</name>
    <name type="synonym">Smittium culisetae</name>
    <dbReference type="NCBI Taxonomy" id="1213189"/>
    <lineage>
        <taxon>Eukaryota</taxon>
        <taxon>Fungi</taxon>
        <taxon>Fungi incertae sedis</taxon>
        <taxon>Zoopagomycota</taxon>
        <taxon>Kickxellomycotina</taxon>
        <taxon>Harpellomycetes</taxon>
        <taxon>Harpellales</taxon>
        <taxon>Legeriomycetaceae</taxon>
        <taxon>Zancudomyces</taxon>
    </lineage>
</organism>
<dbReference type="SUPFAM" id="SSF53335">
    <property type="entry name" value="S-adenosyl-L-methionine-dependent methyltransferases"/>
    <property type="match status" value="1"/>
</dbReference>
<accession>A0A1R1PPG8</accession>
<dbReference type="GO" id="GO:0002940">
    <property type="term" value="P:tRNA N2-guanine methylation"/>
    <property type="evidence" value="ECO:0007669"/>
    <property type="project" value="TreeGrafter"/>
</dbReference>
<comment type="catalytic activity">
    <reaction evidence="8">
        <text>guanosine(26) in tRNA + 2 S-adenosyl-L-methionine = N(2)-dimethylguanosine(26) in tRNA + 2 S-adenosyl-L-homocysteine + 2 H(+)</text>
        <dbReference type="Rhea" id="RHEA:43140"/>
        <dbReference type="Rhea" id="RHEA-COMP:10359"/>
        <dbReference type="Rhea" id="RHEA-COMP:10360"/>
        <dbReference type="ChEBI" id="CHEBI:15378"/>
        <dbReference type="ChEBI" id="CHEBI:57856"/>
        <dbReference type="ChEBI" id="CHEBI:59789"/>
        <dbReference type="ChEBI" id="CHEBI:74269"/>
        <dbReference type="ChEBI" id="CHEBI:74513"/>
        <dbReference type="EC" id="2.1.1.216"/>
    </reaction>
</comment>
<dbReference type="PROSITE" id="PS51626">
    <property type="entry name" value="SAM_MT_TRM1"/>
    <property type="match status" value="1"/>
</dbReference>
<keyword evidence="1 12" id="KW-0820">tRNA-binding</keyword>